<dbReference type="Proteomes" id="UP000616785">
    <property type="component" value="Unassembled WGS sequence"/>
</dbReference>
<name>A0AA40Y423_STEMA</name>
<protein>
    <submittedName>
        <fullName evidence="1">YjbF family lipoprotein</fullName>
    </submittedName>
</protein>
<dbReference type="EMBL" id="JADUNO010000005">
    <property type="protein sequence ID" value="MBH1638412.1"/>
    <property type="molecule type" value="Genomic_DNA"/>
</dbReference>
<keyword evidence="1" id="KW-0449">Lipoprotein</keyword>
<comment type="caution">
    <text evidence="1">The sequence shown here is derived from an EMBL/GenBank/DDBJ whole genome shotgun (WGS) entry which is preliminary data.</text>
</comment>
<dbReference type="AlphaFoldDB" id="A0AA40Y423"/>
<dbReference type="Gene3D" id="2.40.360.10">
    <property type="entry name" value="YmcC-like"/>
    <property type="match status" value="1"/>
</dbReference>
<gene>
    <name evidence="1" type="ORF">I5U57_02980</name>
</gene>
<evidence type="ECO:0000313" key="2">
    <source>
        <dbReference type="Proteomes" id="UP000616785"/>
    </source>
</evidence>
<dbReference type="Pfam" id="PF11102">
    <property type="entry name" value="YjbF"/>
    <property type="match status" value="1"/>
</dbReference>
<dbReference type="InterPro" id="IPR023373">
    <property type="entry name" value="YmcC_sf"/>
</dbReference>
<evidence type="ECO:0000313" key="1">
    <source>
        <dbReference type="EMBL" id="MBH1638412.1"/>
    </source>
</evidence>
<organism evidence="1 2">
    <name type="scientific">Stenotrophomonas maltophilia</name>
    <name type="common">Pseudomonas maltophilia</name>
    <name type="synonym">Xanthomonas maltophilia</name>
    <dbReference type="NCBI Taxonomy" id="40324"/>
    <lineage>
        <taxon>Bacteria</taxon>
        <taxon>Pseudomonadati</taxon>
        <taxon>Pseudomonadota</taxon>
        <taxon>Gammaproteobacteria</taxon>
        <taxon>Lysobacterales</taxon>
        <taxon>Lysobacteraceae</taxon>
        <taxon>Stenotrophomonas</taxon>
        <taxon>Stenotrophomonas maltophilia group</taxon>
    </lineage>
</organism>
<sequence>MVIVAALLLTGCTTGSRSTVDTFRLITHRPAQATAEGVANNRFPQMQVETPDLTAVAVLGYIDGGRQQWFAGSHAVFEMDAHGLLLGGSGLGQQWHARIDGPSPFEDLRTVTAPVTVQRRYDWVPAYQVDVAVTGTLSRGALEQVDILGSRRTLQRFDERLQGGGMSGRNVYWADPVTGFIWKSRQHLAPGRVAELTQLKPYRTAKD</sequence>
<reference evidence="1" key="1">
    <citation type="submission" date="2020-11" db="EMBL/GenBank/DDBJ databases">
        <title>Enhanced detection system for hospital associated transmission using whole genome sequencing surveillance.</title>
        <authorList>
            <person name="Harrison L.H."/>
            <person name="Van Tyne D."/>
            <person name="Marsh J.W."/>
            <person name="Griffith M.P."/>
            <person name="Snyder D.J."/>
            <person name="Cooper V.S."/>
            <person name="Mustapha M."/>
        </authorList>
    </citation>
    <scope>NUCLEOTIDE SEQUENCE</scope>
    <source>
        <strain evidence="1">STEN00092</strain>
    </source>
</reference>
<dbReference type="SUPFAM" id="SSF159270">
    <property type="entry name" value="YmcC-like"/>
    <property type="match status" value="1"/>
</dbReference>
<accession>A0AA40Y423</accession>
<proteinExistence type="predicted"/>
<dbReference type="InterPro" id="IPR021308">
    <property type="entry name" value="GfcB"/>
</dbReference>